<dbReference type="EMBL" id="JAULSN010000016">
    <property type="protein sequence ID" value="KAK3358479.1"/>
    <property type="molecule type" value="Genomic_DNA"/>
</dbReference>
<comment type="caution">
    <text evidence="1">The sequence shown here is derived from an EMBL/GenBank/DDBJ whole genome shotgun (WGS) entry which is preliminary data.</text>
</comment>
<organism evidence="1 2">
    <name type="scientific">Lasiosphaeria ovina</name>
    <dbReference type="NCBI Taxonomy" id="92902"/>
    <lineage>
        <taxon>Eukaryota</taxon>
        <taxon>Fungi</taxon>
        <taxon>Dikarya</taxon>
        <taxon>Ascomycota</taxon>
        <taxon>Pezizomycotina</taxon>
        <taxon>Sordariomycetes</taxon>
        <taxon>Sordariomycetidae</taxon>
        <taxon>Sordariales</taxon>
        <taxon>Lasiosphaeriaceae</taxon>
        <taxon>Lasiosphaeria</taxon>
    </lineage>
</organism>
<protein>
    <submittedName>
        <fullName evidence="1">Uncharacterized protein</fullName>
    </submittedName>
</protein>
<evidence type="ECO:0000313" key="2">
    <source>
        <dbReference type="Proteomes" id="UP001287356"/>
    </source>
</evidence>
<dbReference type="PANTHER" id="PTHR42085:SF4">
    <property type="entry name" value="F-BOX DOMAIN-CONTAINING PROTEIN"/>
    <property type="match status" value="1"/>
</dbReference>
<sequence length="347" mass="39080">MEGAKMTTGLAFFFRLPGELRNRIYADLLIVSQPISIYRRDMVHDAPANAYSHDELDADSQWPLSLRLLGLFLASRQMHAEASSVFFSRNCFTIPPVVDPCRRVRLHPPVETLLLLRYFLDCIGPRNGALLRHIRLPFTVTPEECITFDKASCHTSKDVAQRTGLLPTLYSRCPNLQSLEFHALSSVAFENHLCAYMDSPFASRVLAVFNAALHARFPLLDKVTVSLNEDMLVVPWRKGRVSHASDRWWEPLRAQMRGYGWTVVDWGLEPDAAKNPGCESPMRPPPEPRPVASVPPTAGAMVAGTRQWRAGRAVWRMARPAVVLPATVVAHPVRVARTYLHQRGRLM</sequence>
<keyword evidence="2" id="KW-1185">Reference proteome</keyword>
<dbReference type="PANTHER" id="PTHR42085">
    <property type="entry name" value="F-BOX DOMAIN-CONTAINING PROTEIN"/>
    <property type="match status" value="1"/>
</dbReference>
<dbReference type="Proteomes" id="UP001287356">
    <property type="component" value="Unassembled WGS sequence"/>
</dbReference>
<gene>
    <name evidence="1" type="ORF">B0T24DRAFT_644454</name>
</gene>
<dbReference type="AlphaFoldDB" id="A0AAE0JRW1"/>
<name>A0AAE0JRW1_9PEZI</name>
<reference evidence="1" key="2">
    <citation type="submission" date="2023-06" db="EMBL/GenBank/DDBJ databases">
        <authorList>
            <consortium name="Lawrence Berkeley National Laboratory"/>
            <person name="Haridas S."/>
            <person name="Hensen N."/>
            <person name="Bonometti L."/>
            <person name="Westerberg I."/>
            <person name="Brannstrom I.O."/>
            <person name="Guillou S."/>
            <person name="Cros-Aarteil S."/>
            <person name="Calhoun S."/>
            <person name="Kuo A."/>
            <person name="Mondo S."/>
            <person name="Pangilinan J."/>
            <person name="Riley R."/>
            <person name="Labutti K."/>
            <person name="Andreopoulos B."/>
            <person name="Lipzen A."/>
            <person name="Chen C."/>
            <person name="Yanf M."/>
            <person name="Daum C."/>
            <person name="Ng V."/>
            <person name="Clum A."/>
            <person name="Steindorff A."/>
            <person name="Ohm R."/>
            <person name="Martin F."/>
            <person name="Silar P."/>
            <person name="Natvig D."/>
            <person name="Lalanne C."/>
            <person name="Gautier V."/>
            <person name="Ament-Velasquez S.L."/>
            <person name="Kruys A."/>
            <person name="Hutchinson M.I."/>
            <person name="Powell A.J."/>
            <person name="Barry K."/>
            <person name="Miller A.N."/>
            <person name="Grigoriev I.V."/>
            <person name="Debuchy R."/>
            <person name="Gladieux P."/>
            <person name="Thoren M.H."/>
            <person name="Johannesson H."/>
        </authorList>
    </citation>
    <scope>NUCLEOTIDE SEQUENCE</scope>
    <source>
        <strain evidence="1">CBS 958.72</strain>
    </source>
</reference>
<proteinExistence type="predicted"/>
<dbReference type="InterPro" id="IPR038883">
    <property type="entry name" value="AN11006-like"/>
</dbReference>
<evidence type="ECO:0000313" key="1">
    <source>
        <dbReference type="EMBL" id="KAK3358479.1"/>
    </source>
</evidence>
<reference evidence="1" key="1">
    <citation type="journal article" date="2023" name="Mol. Phylogenet. Evol.">
        <title>Genome-scale phylogeny and comparative genomics of the fungal order Sordariales.</title>
        <authorList>
            <person name="Hensen N."/>
            <person name="Bonometti L."/>
            <person name="Westerberg I."/>
            <person name="Brannstrom I.O."/>
            <person name="Guillou S."/>
            <person name="Cros-Aarteil S."/>
            <person name="Calhoun S."/>
            <person name="Haridas S."/>
            <person name="Kuo A."/>
            <person name="Mondo S."/>
            <person name="Pangilinan J."/>
            <person name="Riley R."/>
            <person name="LaButti K."/>
            <person name="Andreopoulos B."/>
            <person name="Lipzen A."/>
            <person name="Chen C."/>
            <person name="Yan M."/>
            <person name="Daum C."/>
            <person name="Ng V."/>
            <person name="Clum A."/>
            <person name="Steindorff A."/>
            <person name="Ohm R.A."/>
            <person name="Martin F."/>
            <person name="Silar P."/>
            <person name="Natvig D.O."/>
            <person name="Lalanne C."/>
            <person name="Gautier V."/>
            <person name="Ament-Velasquez S.L."/>
            <person name="Kruys A."/>
            <person name="Hutchinson M.I."/>
            <person name="Powell A.J."/>
            <person name="Barry K."/>
            <person name="Miller A.N."/>
            <person name="Grigoriev I.V."/>
            <person name="Debuchy R."/>
            <person name="Gladieux P."/>
            <person name="Hiltunen Thoren M."/>
            <person name="Johannesson H."/>
        </authorList>
    </citation>
    <scope>NUCLEOTIDE SEQUENCE</scope>
    <source>
        <strain evidence="1">CBS 958.72</strain>
    </source>
</reference>
<accession>A0AAE0JRW1</accession>